<dbReference type="OrthoDB" id="10017659at2759"/>
<feature type="compositionally biased region" description="Low complexity" evidence="1">
    <location>
        <begin position="270"/>
        <end position="288"/>
    </location>
</feature>
<gene>
    <name evidence="2" type="ORF">RF55_12659</name>
</gene>
<dbReference type="InterPro" id="IPR049770">
    <property type="entry name" value="OTU_Tudor"/>
</dbReference>
<evidence type="ECO:0000256" key="1">
    <source>
        <dbReference type="SAM" id="MobiDB-lite"/>
    </source>
</evidence>
<sequence>MLHNRNTTIRHDRFFQKGNLDIREQLIEDLYKKVKNEHSDSSDEVQSDWKGAPPIPYKVAKALAPDYYRNIELDIWHELKREVKSAGWNRYNSNELQVGGKCLIEISVNDLEQCDRNNNKSLRVNSSDRGASENNSKIEQQKLKQGPLWLHGYIQEMHTNREPVLVFIKDLGEKKFVPYDALKPLPVVRKNRQKNWVAVNRNHSVNSDSSRRWKKSYNSFSRKKKDNTISMEEVNSLPVVDLNNSQSTLPNSAVQKVGEDHKKAVFRKMNNTARNRTNNSERSNNPRNGLQNSCSKLKVLDENYCSPCNGNQQINMGGNPNVSYVVADNGNAYSVYPYMPGNFGEPNQMDHTFASNFFYNLHLLHLEDTFRTLNPTYYGPVMYGPGGVQPLGAPSGNAQMNNVPCTQEEMEHFVNGMQNCSLTYSEGAGANDEISNTSHWSMNGAQHAGQPKQGLKSWSGKDSSYQVAQKGKQTGTAK</sequence>
<feature type="non-terminal residue" evidence="2">
    <location>
        <position position="478"/>
    </location>
</feature>
<feature type="compositionally biased region" description="Polar residues" evidence="1">
    <location>
        <begin position="119"/>
        <end position="138"/>
    </location>
</feature>
<name>A0A0J7KC36_LASNI</name>
<evidence type="ECO:0000313" key="2">
    <source>
        <dbReference type="EMBL" id="KMQ87933.1"/>
    </source>
</evidence>
<reference evidence="2 3" key="1">
    <citation type="submission" date="2015-04" db="EMBL/GenBank/DDBJ databases">
        <title>Lasius niger genome sequencing.</title>
        <authorList>
            <person name="Konorov E.A."/>
            <person name="Nikitin M.A."/>
            <person name="Kirill M.V."/>
            <person name="Chang P."/>
        </authorList>
    </citation>
    <scope>NUCLEOTIDE SEQUENCE [LARGE SCALE GENOMIC DNA]</scope>
    <source>
        <tissue evidence="2">Whole</tissue>
    </source>
</reference>
<feature type="region of interest" description="Disordered" evidence="1">
    <location>
        <begin position="433"/>
        <end position="478"/>
    </location>
</feature>
<dbReference type="CDD" id="cd20380">
    <property type="entry name" value="Tudor_TDRD13-like"/>
    <property type="match status" value="1"/>
</dbReference>
<proteinExistence type="predicted"/>
<dbReference type="AlphaFoldDB" id="A0A0J7KC36"/>
<feature type="compositionally biased region" description="Polar residues" evidence="1">
    <location>
        <begin position="460"/>
        <end position="478"/>
    </location>
</feature>
<feature type="region of interest" description="Disordered" evidence="1">
    <location>
        <begin position="268"/>
        <end position="292"/>
    </location>
</feature>
<evidence type="ECO:0000313" key="3">
    <source>
        <dbReference type="Proteomes" id="UP000036403"/>
    </source>
</evidence>
<dbReference type="STRING" id="67767.A0A0J7KC36"/>
<feature type="region of interest" description="Disordered" evidence="1">
    <location>
        <begin position="118"/>
        <end position="139"/>
    </location>
</feature>
<organism evidence="2 3">
    <name type="scientific">Lasius niger</name>
    <name type="common">Black garden ant</name>
    <dbReference type="NCBI Taxonomy" id="67767"/>
    <lineage>
        <taxon>Eukaryota</taxon>
        <taxon>Metazoa</taxon>
        <taxon>Ecdysozoa</taxon>
        <taxon>Arthropoda</taxon>
        <taxon>Hexapoda</taxon>
        <taxon>Insecta</taxon>
        <taxon>Pterygota</taxon>
        <taxon>Neoptera</taxon>
        <taxon>Endopterygota</taxon>
        <taxon>Hymenoptera</taxon>
        <taxon>Apocrita</taxon>
        <taxon>Aculeata</taxon>
        <taxon>Formicoidea</taxon>
        <taxon>Formicidae</taxon>
        <taxon>Formicinae</taxon>
        <taxon>Lasius</taxon>
        <taxon>Lasius</taxon>
    </lineage>
</organism>
<accession>A0A0J7KC36</accession>
<feature type="compositionally biased region" description="Polar residues" evidence="1">
    <location>
        <begin position="433"/>
        <end position="444"/>
    </location>
</feature>
<dbReference type="EMBL" id="LBMM01009708">
    <property type="protein sequence ID" value="KMQ87933.1"/>
    <property type="molecule type" value="Genomic_DNA"/>
</dbReference>
<keyword evidence="3" id="KW-1185">Reference proteome</keyword>
<protein>
    <submittedName>
        <fullName evidence="2">Otu domain-containing protein 4</fullName>
    </submittedName>
</protein>
<dbReference type="Proteomes" id="UP000036403">
    <property type="component" value="Unassembled WGS sequence"/>
</dbReference>
<comment type="caution">
    <text evidence="2">The sequence shown here is derived from an EMBL/GenBank/DDBJ whole genome shotgun (WGS) entry which is preliminary data.</text>
</comment>
<dbReference type="PaxDb" id="67767-A0A0J7KC36"/>